<gene>
    <name evidence="2" type="ORF">T4D_10041</name>
</gene>
<dbReference type="OrthoDB" id="10538522at2759"/>
<evidence type="ECO:0000313" key="3">
    <source>
        <dbReference type="Proteomes" id="UP000054995"/>
    </source>
</evidence>
<sequence length="63" mass="7034">MAEYDRRPEKGGESLVCGLSQMSSSKRVGSHKVNSDRDNPDENNKDEADSPTVMADLLQYFVK</sequence>
<dbReference type="AlphaFoldDB" id="A0A0V1FPE6"/>
<organism evidence="2 3">
    <name type="scientific">Trichinella pseudospiralis</name>
    <name type="common">Parasitic roundworm</name>
    <dbReference type="NCBI Taxonomy" id="6337"/>
    <lineage>
        <taxon>Eukaryota</taxon>
        <taxon>Metazoa</taxon>
        <taxon>Ecdysozoa</taxon>
        <taxon>Nematoda</taxon>
        <taxon>Enoplea</taxon>
        <taxon>Dorylaimia</taxon>
        <taxon>Trichinellida</taxon>
        <taxon>Trichinellidae</taxon>
        <taxon>Trichinella</taxon>
    </lineage>
</organism>
<feature type="compositionally biased region" description="Basic and acidic residues" evidence="1">
    <location>
        <begin position="1"/>
        <end position="12"/>
    </location>
</feature>
<feature type="region of interest" description="Disordered" evidence="1">
    <location>
        <begin position="1"/>
        <end position="55"/>
    </location>
</feature>
<protein>
    <submittedName>
        <fullName evidence="2">Uncharacterized protein</fullName>
    </submittedName>
</protein>
<reference evidence="2 3" key="1">
    <citation type="submission" date="2015-01" db="EMBL/GenBank/DDBJ databases">
        <title>Evolution of Trichinella species and genotypes.</title>
        <authorList>
            <person name="Korhonen P.K."/>
            <person name="Edoardo P."/>
            <person name="Giuseppe L.R."/>
            <person name="Gasser R.B."/>
        </authorList>
    </citation>
    <scope>NUCLEOTIDE SEQUENCE [LARGE SCALE GENOMIC DNA]</scope>
    <source>
        <strain evidence="2">ISS470</strain>
    </source>
</reference>
<keyword evidence="3" id="KW-1185">Reference proteome</keyword>
<evidence type="ECO:0000313" key="2">
    <source>
        <dbReference type="EMBL" id="KRY87912.1"/>
    </source>
</evidence>
<dbReference type="Proteomes" id="UP000054995">
    <property type="component" value="Unassembled WGS sequence"/>
</dbReference>
<accession>A0A0V1FPE6</accession>
<name>A0A0V1FPE6_TRIPS</name>
<comment type="caution">
    <text evidence="2">The sequence shown here is derived from an EMBL/GenBank/DDBJ whole genome shotgun (WGS) entry which is preliminary data.</text>
</comment>
<dbReference type="EMBL" id="JYDT01000048">
    <property type="protein sequence ID" value="KRY87912.1"/>
    <property type="molecule type" value="Genomic_DNA"/>
</dbReference>
<proteinExistence type="predicted"/>
<evidence type="ECO:0000256" key="1">
    <source>
        <dbReference type="SAM" id="MobiDB-lite"/>
    </source>
</evidence>
<feature type="compositionally biased region" description="Basic and acidic residues" evidence="1">
    <location>
        <begin position="33"/>
        <end position="48"/>
    </location>
</feature>